<dbReference type="GO" id="GO:0031261">
    <property type="term" value="C:DNA replication preinitiation complex"/>
    <property type="evidence" value="ECO:0007669"/>
    <property type="project" value="TreeGrafter"/>
</dbReference>
<proteinExistence type="inferred from homology"/>
<dbReference type="InterPro" id="IPR021110">
    <property type="entry name" value="DNA_rep_checkpnt_protein"/>
</dbReference>
<sequence length="503" mass="54336">MSNDPQPQQPQPQLAERSAVLREELKAWEKSFAAINGRKAGRDDIKKDRSIASKYKEYRKLRDRLSDNHNPPPESGPPIETGPSTTARERKGPPQHGHTPRRLPPSTPSRDIHPADLDPYDSPLSARKLLFANEPRTSIGPTPQRNGKVLGLFDLLEDDKADSKRRGTLLDSSSNVQVTPRKGGTGAKGHSEWKSGGLTPSARTPASSSKRRLYESFSTPSKRQKQGVTDGGGSVSDTQFATPPFLRRDRLGSGMFSTTTEDGNPIPASPVIRMPAKPPVRGLSSMLAQLRQMEDEALDDEMDVLREMEMENTGQPAKPSSSVTKSAPAALSQDNQTKPSGETSTDMSAAASIATGGSEGGEKPALGRNGKPLKVWKKRGQKRTTRRVILRPVRIKPKSNPEPTIDDSDTSGGESQATVTTDATATTASRPNGKHSSINDGDDDDEPPEGDGDDDYAPAAPTTTDDGASRKKNSRRNNTNNNYDDDELSQKGGVVVKRAAKKK</sequence>
<dbReference type="EMBL" id="JAGHQM010001547">
    <property type="protein sequence ID" value="KAH0553207.1"/>
    <property type="molecule type" value="Genomic_DNA"/>
</dbReference>
<evidence type="ECO:0000256" key="7">
    <source>
        <dbReference type="ARBA" id="ARBA00025253"/>
    </source>
</evidence>
<dbReference type="AlphaFoldDB" id="A0A9P8L7S2"/>
<gene>
    <name evidence="10" type="ORF">GP486_006620</name>
</gene>
<name>A0A9P8L7S2_9PEZI</name>
<feature type="compositionally biased region" description="Polar residues" evidence="9">
    <location>
        <begin position="135"/>
        <end position="145"/>
    </location>
</feature>
<feature type="region of interest" description="Disordered" evidence="9">
    <location>
        <begin position="291"/>
        <end position="503"/>
    </location>
</feature>
<dbReference type="CDD" id="cd22289">
    <property type="entry name" value="RecQL4_SLD2_NTD"/>
    <property type="match status" value="1"/>
</dbReference>
<dbReference type="GO" id="GO:0003697">
    <property type="term" value="F:single-stranded DNA binding"/>
    <property type="evidence" value="ECO:0007669"/>
    <property type="project" value="TreeGrafter"/>
</dbReference>
<dbReference type="PANTHER" id="PTHR28124">
    <property type="entry name" value="DNA REPLICATION REGULATOR SLD2"/>
    <property type="match status" value="1"/>
</dbReference>
<dbReference type="GO" id="GO:0000727">
    <property type="term" value="P:double-strand break repair via break-induced replication"/>
    <property type="evidence" value="ECO:0007669"/>
    <property type="project" value="TreeGrafter"/>
</dbReference>
<dbReference type="InterPro" id="IPR040203">
    <property type="entry name" value="Sld2"/>
</dbReference>
<feature type="compositionally biased region" description="Polar residues" evidence="9">
    <location>
        <begin position="312"/>
        <end position="325"/>
    </location>
</feature>
<feature type="compositionally biased region" description="Low complexity" evidence="9">
    <location>
        <begin position="417"/>
        <end position="428"/>
    </location>
</feature>
<comment type="caution">
    <text evidence="10">The sequence shown here is derived from an EMBL/GenBank/DDBJ whole genome shotgun (WGS) entry which is preliminary data.</text>
</comment>
<feature type="region of interest" description="Disordered" evidence="9">
    <location>
        <begin position="56"/>
        <end position="150"/>
    </location>
</feature>
<protein>
    <recommendedName>
        <fullName evidence="3 8">DNA replication regulator SLD2</fullName>
    </recommendedName>
</protein>
<accession>A0A9P8L7S2</accession>
<comment type="similarity">
    <text evidence="2 8">Belongs to the SLD2 family.</text>
</comment>
<reference evidence="10" key="1">
    <citation type="submission" date="2021-03" db="EMBL/GenBank/DDBJ databases">
        <title>Comparative genomics and phylogenomic investigation of the class Geoglossomycetes provide insights into ecological specialization and systematics.</title>
        <authorList>
            <person name="Melie T."/>
            <person name="Pirro S."/>
            <person name="Miller A.N."/>
            <person name="Quandt A."/>
        </authorList>
    </citation>
    <scope>NUCLEOTIDE SEQUENCE</scope>
    <source>
        <strain evidence="10">CAQ_001_2017</strain>
    </source>
</reference>
<keyword evidence="6 8" id="KW-0131">Cell cycle</keyword>
<evidence type="ECO:0000256" key="2">
    <source>
        <dbReference type="ARBA" id="ARBA00007276"/>
    </source>
</evidence>
<evidence type="ECO:0000256" key="3">
    <source>
        <dbReference type="ARBA" id="ARBA00018363"/>
    </source>
</evidence>
<feature type="compositionally biased region" description="Basic residues" evidence="9">
    <location>
        <begin position="374"/>
        <end position="397"/>
    </location>
</feature>
<keyword evidence="5 8" id="KW-0539">Nucleus</keyword>
<evidence type="ECO:0000313" key="10">
    <source>
        <dbReference type="EMBL" id="KAH0553207.1"/>
    </source>
</evidence>
<evidence type="ECO:0000256" key="4">
    <source>
        <dbReference type="ARBA" id="ARBA00022705"/>
    </source>
</evidence>
<feature type="compositionally biased region" description="Low complexity" evidence="9">
    <location>
        <begin position="457"/>
        <end position="466"/>
    </location>
</feature>
<organism evidence="10 11">
    <name type="scientific">Trichoglossum hirsutum</name>
    <dbReference type="NCBI Taxonomy" id="265104"/>
    <lineage>
        <taxon>Eukaryota</taxon>
        <taxon>Fungi</taxon>
        <taxon>Dikarya</taxon>
        <taxon>Ascomycota</taxon>
        <taxon>Pezizomycotina</taxon>
        <taxon>Geoglossomycetes</taxon>
        <taxon>Geoglossales</taxon>
        <taxon>Geoglossaceae</taxon>
        <taxon>Trichoglossum</taxon>
    </lineage>
</organism>
<dbReference type="GO" id="GO:1902977">
    <property type="term" value="P:mitotic DNA replication preinitiation complex assembly"/>
    <property type="evidence" value="ECO:0007669"/>
    <property type="project" value="TreeGrafter"/>
</dbReference>
<dbReference type="FunFam" id="1.10.10.1460:FF:000001">
    <property type="entry name" value="DNA replication regulator Sld2"/>
    <property type="match status" value="1"/>
</dbReference>
<comment type="function">
    <text evidence="7 8">Has a role in the initiation of DNA replication. Required at S-phase checkpoint.</text>
</comment>
<dbReference type="GO" id="GO:0006270">
    <property type="term" value="P:DNA replication initiation"/>
    <property type="evidence" value="ECO:0007669"/>
    <property type="project" value="UniProtKB-UniRule"/>
</dbReference>
<keyword evidence="4 8" id="KW-0235">DNA replication</keyword>
<feature type="compositionally biased region" description="Acidic residues" evidence="9">
    <location>
        <begin position="440"/>
        <end position="456"/>
    </location>
</feature>
<feature type="compositionally biased region" description="Polar residues" evidence="9">
    <location>
        <begin position="332"/>
        <end position="347"/>
    </location>
</feature>
<keyword evidence="11" id="KW-1185">Reference proteome</keyword>
<dbReference type="PANTHER" id="PTHR28124:SF1">
    <property type="entry name" value="DNA REPLICATION REGULATOR SLD2"/>
    <property type="match status" value="1"/>
</dbReference>
<feature type="region of interest" description="Disordered" evidence="9">
    <location>
        <begin position="163"/>
        <end position="277"/>
    </location>
</feature>
<evidence type="ECO:0000256" key="6">
    <source>
        <dbReference type="ARBA" id="ARBA00023306"/>
    </source>
</evidence>
<evidence type="ECO:0000256" key="5">
    <source>
        <dbReference type="ARBA" id="ARBA00023242"/>
    </source>
</evidence>
<dbReference type="Proteomes" id="UP000750711">
    <property type="component" value="Unassembled WGS sequence"/>
</dbReference>
<feature type="compositionally biased region" description="Basic and acidic residues" evidence="9">
    <location>
        <begin position="56"/>
        <end position="67"/>
    </location>
</feature>
<comment type="subcellular location">
    <subcellularLocation>
        <location evidence="1 8">Nucleus</location>
    </subcellularLocation>
</comment>
<dbReference type="Pfam" id="PF11719">
    <property type="entry name" value="Drc1-Sld2"/>
    <property type="match status" value="1"/>
</dbReference>
<feature type="non-terminal residue" evidence="10">
    <location>
        <position position="503"/>
    </location>
</feature>
<dbReference type="GO" id="GO:0003688">
    <property type="term" value="F:DNA replication origin binding"/>
    <property type="evidence" value="ECO:0007669"/>
    <property type="project" value="TreeGrafter"/>
</dbReference>
<evidence type="ECO:0000256" key="1">
    <source>
        <dbReference type="ARBA" id="ARBA00004123"/>
    </source>
</evidence>
<evidence type="ECO:0000256" key="8">
    <source>
        <dbReference type="RuleBase" id="RU367067"/>
    </source>
</evidence>
<dbReference type="Gene3D" id="1.10.10.1460">
    <property type="match status" value="1"/>
</dbReference>
<evidence type="ECO:0000313" key="11">
    <source>
        <dbReference type="Proteomes" id="UP000750711"/>
    </source>
</evidence>
<evidence type="ECO:0000256" key="9">
    <source>
        <dbReference type="SAM" id="MobiDB-lite"/>
    </source>
</evidence>